<reference evidence="14 15" key="1">
    <citation type="submission" date="2019-10" db="EMBL/GenBank/DDBJ databases">
        <title>Georgenia wutianyii sp. nov. and Georgenia yuyongxinii sp. nov. isolated from plateau pika (Ochotona curzoniae) in the Qinghai-Tibet plateau of China.</title>
        <authorList>
            <person name="Tian Z."/>
        </authorList>
    </citation>
    <scope>NUCLEOTIDE SEQUENCE [LARGE SCALE GENOMIC DNA]</scope>
    <source>
        <strain evidence="14 15">JCM 19765</strain>
    </source>
</reference>
<comment type="subcellular location">
    <subcellularLocation>
        <location evidence="1">Cell membrane</location>
        <topology evidence="1">Multi-pass membrane protein</topology>
    </subcellularLocation>
</comment>
<gene>
    <name evidence="14" type="ORF">GB881_02975</name>
</gene>
<evidence type="ECO:0000256" key="11">
    <source>
        <dbReference type="ARBA" id="ARBA00074171"/>
    </source>
</evidence>
<dbReference type="InterPro" id="IPR036412">
    <property type="entry name" value="HAD-like_sf"/>
</dbReference>
<dbReference type="GO" id="GO:0005524">
    <property type="term" value="F:ATP binding"/>
    <property type="evidence" value="ECO:0007669"/>
    <property type="project" value="UniProtKB-UniRule"/>
</dbReference>
<feature type="transmembrane region" description="Helical" evidence="12">
    <location>
        <begin position="704"/>
        <end position="721"/>
    </location>
</feature>
<keyword evidence="12" id="KW-1003">Cell membrane</keyword>
<organism evidence="14 15">
    <name type="scientific">Georgenia subflava</name>
    <dbReference type="NCBI Taxonomy" id="1622177"/>
    <lineage>
        <taxon>Bacteria</taxon>
        <taxon>Bacillati</taxon>
        <taxon>Actinomycetota</taxon>
        <taxon>Actinomycetes</taxon>
        <taxon>Micrococcales</taxon>
        <taxon>Bogoriellaceae</taxon>
        <taxon>Georgenia</taxon>
    </lineage>
</organism>
<dbReference type="FunFam" id="2.70.150.10:FF:000002">
    <property type="entry name" value="Copper-transporting ATPase 1, putative"/>
    <property type="match status" value="1"/>
</dbReference>
<dbReference type="PROSITE" id="PS50846">
    <property type="entry name" value="HMA_2"/>
    <property type="match status" value="1"/>
</dbReference>
<dbReference type="Pfam" id="PF00122">
    <property type="entry name" value="E1-E2_ATPase"/>
    <property type="match status" value="1"/>
</dbReference>
<dbReference type="FunFam" id="3.30.70.100:FF:000005">
    <property type="entry name" value="Copper-exporting P-type ATPase A"/>
    <property type="match status" value="1"/>
</dbReference>
<dbReference type="CDD" id="cd00371">
    <property type="entry name" value="HMA"/>
    <property type="match status" value="1"/>
</dbReference>
<dbReference type="Proteomes" id="UP000437709">
    <property type="component" value="Unassembled WGS sequence"/>
</dbReference>
<evidence type="ECO:0000256" key="7">
    <source>
        <dbReference type="ARBA" id="ARBA00022967"/>
    </source>
</evidence>
<evidence type="ECO:0000313" key="15">
    <source>
        <dbReference type="Proteomes" id="UP000437709"/>
    </source>
</evidence>
<dbReference type="GO" id="GO:0043682">
    <property type="term" value="F:P-type divalent copper transporter activity"/>
    <property type="evidence" value="ECO:0007669"/>
    <property type="project" value="TreeGrafter"/>
</dbReference>
<keyword evidence="5 12" id="KW-0547">Nucleotide-binding</keyword>
<dbReference type="PANTHER" id="PTHR43520">
    <property type="entry name" value="ATP7, ISOFORM B"/>
    <property type="match status" value="1"/>
</dbReference>
<proteinExistence type="inferred from homology"/>
<keyword evidence="8 12" id="KW-1133">Transmembrane helix</keyword>
<name>A0A6N7ED45_9MICO</name>
<feature type="transmembrane region" description="Helical" evidence="12">
    <location>
        <begin position="390"/>
        <end position="417"/>
    </location>
</feature>
<comment type="similarity">
    <text evidence="2 12">Belongs to the cation transport ATPase (P-type) (TC 3.A.3) family. Type IB subfamily.</text>
</comment>
<dbReference type="InterPro" id="IPR001757">
    <property type="entry name" value="P_typ_ATPase"/>
</dbReference>
<dbReference type="InterPro" id="IPR017969">
    <property type="entry name" value="Heavy-metal-associated_CS"/>
</dbReference>
<evidence type="ECO:0000256" key="10">
    <source>
        <dbReference type="ARBA" id="ARBA00049360"/>
    </source>
</evidence>
<dbReference type="InterPro" id="IPR006121">
    <property type="entry name" value="HMA_dom"/>
</dbReference>
<dbReference type="InterPro" id="IPR027256">
    <property type="entry name" value="P-typ_ATPase_IB"/>
</dbReference>
<comment type="catalytic activity">
    <reaction evidence="10">
        <text>ATP + H2O = ADP + phosphate + H(+)</text>
        <dbReference type="Rhea" id="RHEA:13065"/>
        <dbReference type="ChEBI" id="CHEBI:15377"/>
        <dbReference type="ChEBI" id="CHEBI:15378"/>
        <dbReference type="ChEBI" id="CHEBI:30616"/>
        <dbReference type="ChEBI" id="CHEBI:43474"/>
        <dbReference type="ChEBI" id="CHEBI:456216"/>
    </reaction>
</comment>
<dbReference type="GO" id="GO:0005507">
    <property type="term" value="F:copper ion binding"/>
    <property type="evidence" value="ECO:0007669"/>
    <property type="project" value="TreeGrafter"/>
</dbReference>
<keyword evidence="3 12" id="KW-0812">Transmembrane</keyword>
<dbReference type="SFLD" id="SFLDS00003">
    <property type="entry name" value="Haloacid_Dehalogenase"/>
    <property type="match status" value="1"/>
</dbReference>
<evidence type="ECO:0000313" key="14">
    <source>
        <dbReference type="EMBL" id="MPV36019.1"/>
    </source>
</evidence>
<dbReference type="CDD" id="cd02094">
    <property type="entry name" value="P-type_ATPase_Cu-like"/>
    <property type="match status" value="1"/>
</dbReference>
<feature type="domain" description="HMA" evidence="13">
    <location>
        <begin position="13"/>
        <end position="77"/>
    </location>
</feature>
<dbReference type="NCBIfam" id="TIGR01525">
    <property type="entry name" value="ATPase-IB_hvy"/>
    <property type="match status" value="1"/>
</dbReference>
<dbReference type="SUPFAM" id="SSF56784">
    <property type="entry name" value="HAD-like"/>
    <property type="match status" value="1"/>
</dbReference>
<keyword evidence="15" id="KW-1185">Reference proteome</keyword>
<feature type="transmembrane region" description="Helical" evidence="12">
    <location>
        <begin position="362"/>
        <end position="384"/>
    </location>
</feature>
<dbReference type="InterPro" id="IPR044492">
    <property type="entry name" value="P_typ_ATPase_HD_dom"/>
</dbReference>
<dbReference type="InterPro" id="IPR023214">
    <property type="entry name" value="HAD_sf"/>
</dbReference>
<protein>
    <recommendedName>
        <fullName evidence="11">Cation-transporting P-type ATPase B</fullName>
    </recommendedName>
</protein>
<evidence type="ECO:0000256" key="9">
    <source>
        <dbReference type="ARBA" id="ARBA00023136"/>
    </source>
</evidence>
<dbReference type="Gene3D" id="3.30.70.100">
    <property type="match status" value="1"/>
</dbReference>
<dbReference type="InterPro" id="IPR059000">
    <property type="entry name" value="ATPase_P-type_domA"/>
</dbReference>
<evidence type="ECO:0000256" key="3">
    <source>
        <dbReference type="ARBA" id="ARBA00022692"/>
    </source>
</evidence>
<dbReference type="InterPro" id="IPR036163">
    <property type="entry name" value="HMA_dom_sf"/>
</dbReference>
<dbReference type="PROSITE" id="PS00154">
    <property type="entry name" value="ATPASE_E1_E2"/>
    <property type="match status" value="1"/>
</dbReference>
<dbReference type="SUPFAM" id="SSF81653">
    <property type="entry name" value="Calcium ATPase, transduction domain A"/>
    <property type="match status" value="1"/>
</dbReference>
<dbReference type="InterPro" id="IPR008250">
    <property type="entry name" value="ATPase_P-typ_transduc_dom_A_sf"/>
</dbReference>
<evidence type="ECO:0000256" key="5">
    <source>
        <dbReference type="ARBA" id="ARBA00022741"/>
    </source>
</evidence>
<evidence type="ECO:0000256" key="4">
    <source>
        <dbReference type="ARBA" id="ARBA00022723"/>
    </source>
</evidence>
<dbReference type="NCBIfam" id="TIGR01511">
    <property type="entry name" value="ATPase-IB1_Cu"/>
    <property type="match status" value="1"/>
</dbReference>
<dbReference type="Pfam" id="PF00702">
    <property type="entry name" value="Hydrolase"/>
    <property type="match status" value="1"/>
</dbReference>
<dbReference type="PANTHER" id="PTHR43520:SF8">
    <property type="entry name" value="P-TYPE CU(+) TRANSPORTER"/>
    <property type="match status" value="1"/>
</dbReference>
<accession>A0A6N7ED45</accession>
<dbReference type="Gene3D" id="3.40.50.1000">
    <property type="entry name" value="HAD superfamily/HAD-like"/>
    <property type="match status" value="1"/>
</dbReference>
<feature type="transmembrane region" description="Helical" evidence="12">
    <location>
        <begin position="167"/>
        <end position="190"/>
    </location>
</feature>
<keyword evidence="7" id="KW-1278">Translocase</keyword>
<keyword evidence="9 12" id="KW-0472">Membrane</keyword>
<dbReference type="PROSITE" id="PS01047">
    <property type="entry name" value="HMA_1"/>
    <property type="match status" value="1"/>
</dbReference>
<keyword evidence="4 12" id="KW-0479">Metal-binding</keyword>
<evidence type="ECO:0000256" key="1">
    <source>
        <dbReference type="ARBA" id="ARBA00004651"/>
    </source>
</evidence>
<evidence type="ECO:0000256" key="12">
    <source>
        <dbReference type="RuleBase" id="RU362081"/>
    </source>
</evidence>
<evidence type="ECO:0000256" key="8">
    <source>
        <dbReference type="ARBA" id="ARBA00022989"/>
    </source>
</evidence>
<dbReference type="Gene3D" id="3.40.1110.10">
    <property type="entry name" value="Calcium-transporting ATPase, cytoplasmic domain N"/>
    <property type="match status" value="1"/>
</dbReference>
<feature type="transmembrane region" description="Helical" evidence="12">
    <location>
        <begin position="129"/>
        <end position="147"/>
    </location>
</feature>
<keyword evidence="6 12" id="KW-0067">ATP-binding</keyword>
<dbReference type="SUPFAM" id="SSF81665">
    <property type="entry name" value="Calcium ATPase, transmembrane domain M"/>
    <property type="match status" value="1"/>
</dbReference>
<dbReference type="Gene3D" id="2.70.150.10">
    <property type="entry name" value="Calcium-transporting ATPase, cytoplasmic transduction domain A"/>
    <property type="match status" value="1"/>
</dbReference>
<comment type="caution">
    <text evidence="14">The sequence shown here is derived from an EMBL/GenBank/DDBJ whole genome shotgun (WGS) entry which is preliminary data.</text>
</comment>
<dbReference type="InterPro" id="IPR023299">
    <property type="entry name" value="ATPase_P-typ_cyto_dom_N"/>
</dbReference>
<dbReference type="GO" id="GO:0005886">
    <property type="term" value="C:plasma membrane"/>
    <property type="evidence" value="ECO:0007669"/>
    <property type="project" value="UniProtKB-SubCell"/>
</dbReference>
<dbReference type="InterPro" id="IPR018303">
    <property type="entry name" value="ATPase_P-typ_P_site"/>
</dbReference>
<dbReference type="SFLD" id="SFLDG00002">
    <property type="entry name" value="C1.7:_P-type_atpase_like"/>
    <property type="match status" value="1"/>
</dbReference>
<dbReference type="SFLD" id="SFLDF00027">
    <property type="entry name" value="p-type_atpase"/>
    <property type="match status" value="1"/>
</dbReference>
<dbReference type="GO" id="GO:0055070">
    <property type="term" value="P:copper ion homeostasis"/>
    <property type="evidence" value="ECO:0007669"/>
    <property type="project" value="TreeGrafter"/>
</dbReference>
<dbReference type="RefSeq" id="WP_152193203.1">
    <property type="nucleotide sequence ID" value="NZ_VUKD01000001.1"/>
</dbReference>
<dbReference type="OrthoDB" id="7059309at2"/>
<feature type="transmembrane region" description="Helical" evidence="12">
    <location>
        <begin position="106"/>
        <end position="123"/>
    </location>
</feature>
<dbReference type="PRINTS" id="PR00943">
    <property type="entry name" value="CUATPASE"/>
</dbReference>
<feature type="transmembrane region" description="Helical" evidence="12">
    <location>
        <begin position="727"/>
        <end position="745"/>
    </location>
</feature>
<dbReference type="InterPro" id="IPR023298">
    <property type="entry name" value="ATPase_P-typ_TM_dom_sf"/>
</dbReference>
<dbReference type="PRINTS" id="PR00119">
    <property type="entry name" value="CATATPASE"/>
</dbReference>
<evidence type="ECO:0000256" key="6">
    <source>
        <dbReference type="ARBA" id="ARBA00022840"/>
    </source>
</evidence>
<dbReference type="GO" id="GO:0016887">
    <property type="term" value="F:ATP hydrolysis activity"/>
    <property type="evidence" value="ECO:0007669"/>
    <property type="project" value="InterPro"/>
</dbReference>
<feature type="transmembrane region" description="Helical" evidence="12">
    <location>
        <begin position="210"/>
        <end position="228"/>
    </location>
</feature>
<dbReference type="SUPFAM" id="SSF55008">
    <property type="entry name" value="HMA, heavy metal-associated domain"/>
    <property type="match status" value="1"/>
</dbReference>
<sequence>MPASPAQPQALGASIELEIGGMTCASCAMRVEKKLNKLDGVTATVNYATEKARVSVPDGIDAAALIAEVEKTGYTAVLPKVESSGAGESDEGEKEDSELTALRHRLIGSVVLSVPVIAMAMIPALQFTYWQWASLALAAPVIVWAAWPFHKAAWTNLRHGAATMDTLISVGTSAAFLWSLYALFFGTAGVPGMTHPFELTVAPSDGAANIYLEVAAGVTMFILAGRYFEKRSKRQAGAALRALLELGVKDVAVLRGGAETRIPISELAVGDEFVVRPGEKIATDGVIASGASAVDASMLTGESVPVEVSVGDAVTGATVNAGGRLVVRATKVGADTQLAQMAKLVENAQSGKAEVQRLADEVSGIFVPVAIAIAVAALGAWIGAGFPLSAAFTAAVAVLIIACPCALGLATPTALLVGTGRGAQMGILIKGPEVLESTRKVDTVVLDKTGTVTTGKMTLTDVITGTGVDRADLLRLAGALENASEHPIAQAIAKGAADEVGALPDPADFANVEGKGVQGIVAGHAVLVGRESLLADWTQHLTEDLAQAKADAEAEGKTAVAVGWDGQARGVLVVADAVKPTSAEAVRQLKALGLTPVLLTGDNRAVAEQIAAEVGIDQVIAEVMPKDKVDVITRLQGEGKVVAMVGDGVNDAAALAQADLGLAMGTGTDVAIEAADLTLVRGDLRSAADAIRLSRRTLGTIKTNLFWAFAYNTAAIPLAALGLLNPMLAGAAMAFSSVFVVGNSLRLRSFKSRALNSTPTRAASRIPAPQPAGV</sequence>
<dbReference type="AlphaFoldDB" id="A0A6N7ED45"/>
<dbReference type="Pfam" id="PF00403">
    <property type="entry name" value="HMA"/>
    <property type="match status" value="1"/>
</dbReference>
<dbReference type="NCBIfam" id="TIGR01494">
    <property type="entry name" value="ATPase_P-type"/>
    <property type="match status" value="1"/>
</dbReference>
<evidence type="ECO:0000259" key="13">
    <source>
        <dbReference type="PROSITE" id="PS50846"/>
    </source>
</evidence>
<evidence type="ECO:0000256" key="2">
    <source>
        <dbReference type="ARBA" id="ARBA00006024"/>
    </source>
</evidence>
<dbReference type="EMBL" id="WHPC01000005">
    <property type="protein sequence ID" value="MPV36019.1"/>
    <property type="molecule type" value="Genomic_DNA"/>
</dbReference>